<evidence type="ECO:0000313" key="3">
    <source>
        <dbReference type="Proteomes" id="UP000194236"/>
    </source>
</evidence>
<feature type="non-terminal residue" evidence="2">
    <location>
        <position position="248"/>
    </location>
</feature>
<feature type="compositionally biased region" description="Polar residues" evidence="1">
    <location>
        <begin position="201"/>
        <end position="226"/>
    </location>
</feature>
<reference evidence="2 3" key="1">
    <citation type="submission" date="2017-03" db="EMBL/GenBank/DDBJ databases">
        <title>Genome Survey of Euroglyphus maynei.</title>
        <authorList>
            <person name="Arlian L.G."/>
            <person name="Morgan M.S."/>
            <person name="Rider S.D."/>
        </authorList>
    </citation>
    <scope>NUCLEOTIDE SEQUENCE [LARGE SCALE GENOMIC DNA]</scope>
    <source>
        <strain evidence="2">Arlian Lab</strain>
        <tissue evidence="2">Whole body</tissue>
    </source>
</reference>
<feature type="region of interest" description="Disordered" evidence="1">
    <location>
        <begin position="102"/>
        <end position="124"/>
    </location>
</feature>
<gene>
    <name evidence="2" type="ORF">BLA29_009912</name>
</gene>
<accession>A0A1Y3AS17</accession>
<comment type="caution">
    <text evidence="2">The sequence shown here is derived from an EMBL/GenBank/DDBJ whole genome shotgun (WGS) entry which is preliminary data.</text>
</comment>
<feature type="compositionally biased region" description="Low complexity" evidence="1">
    <location>
        <begin position="107"/>
        <end position="124"/>
    </location>
</feature>
<sequence length="248" mass="27028">MGQVFAGPPATINPNSNISNRTGMMGAPTSLDYGHGGNNNVAVVNDGHHDYGSSTSSTMMVNHRSVYGGPPPSSTQQPPPMDIPMNLKTPTGNQNYYDSRIGDTHASTTSTTMSSSSSSAPTTSRTLEKYFTQAELKRFNEYNRFLVMSSPEQQKKFYASLTSVEYKRFNDYLDMESQTKSVPPPPLPPPPPFPQVPQVPSTSSISHGHQPPTSQSIPDPYLNQTPQPKPAYAVQSSYSYETSYYGGD</sequence>
<keyword evidence="3" id="KW-1185">Reference proteome</keyword>
<evidence type="ECO:0000313" key="2">
    <source>
        <dbReference type="EMBL" id="OTF70256.1"/>
    </source>
</evidence>
<feature type="region of interest" description="Disordered" evidence="1">
    <location>
        <begin position="176"/>
        <end position="233"/>
    </location>
</feature>
<name>A0A1Y3AS17_EURMA</name>
<dbReference type="Proteomes" id="UP000194236">
    <property type="component" value="Unassembled WGS sequence"/>
</dbReference>
<proteinExistence type="predicted"/>
<protein>
    <submittedName>
        <fullName evidence="2">Uncharacterized protein</fullName>
    </submittedName>
</protein>
<dbReference type="EMBL" id="MUJZ01066486">
    <property type="protein sequence ID" value="OTF70256.1"/>
    <property type="molecule type" value="Genomic_DNA"/>
</dbReference>
<evidence type="ECO:0000256" key="1">
    <source>
        <dbReference type="SAM" id="MobiDB-lite"/>
    </source>
</evidence>
<organism evidence="2 3">
    <name type="scientific">Euroglyphus maynei</name>
    <name type="common">Mayne's house dust mite</name>
    <dbReference type="NCBI Taxonomy" id="6958"/>
    <lineage>
        <taxon>Eukaryota</taxon>
        <taxon>Metazoa</taxon>
        <taxon>Ecdysozoa</taxon>
        <taxon>Arthropoda</taxon>
        <taxon>Chelicerata</taxon>
        <taxon>Arachnida</taxon>
        <taxon>Acari</taxon>
        <taxon>Acariformes</taxon>
        <taxon>Sarcoptiformes</taxon>
        <taxon>Astigmata</taxon>
        <taxon>Psoroptidia</taxon>
        <taxon>Analgoidea</taxon>
        <taxon>Pyroglyphidae</taxon>
        <taxon>Pyroglyphinae</taxon>
        <taxon>Euroglyphus</taxon>
    </lineage>
</organism>
<dbReference type="AlphaFoldDB" id="A0A1Y3AS17"/>
<feature type="compositionally biased region" description="Pro residues" evidence="1">
    <location>
        <begin position="182"/>
        <end position="197"/>
    </location>
</feature>